<keyword evidence="4" id="KW-0508">mRNA splicing</keyword>
<feature type="region of interest" description="Disordered" evidence="6">
    <location>
        <begin position="49"/>
        <end position="69"/>
    </location>
</feature>
<feature type="region of interest" description="Disordered" evidence="6">
    <location>
        <begin position="364"/>
        <end position="407"/>
    </location>
</feature>
<evidence type="ECO:0000256" key="6">
    <source>
        <dbReference type="SAM" id="MobiDB-lite"/>
    </source>
</evidence>
<dbReference type="Proteomes" id="UP000267251">
    <property type="component" value="Unassembled WGS sequence"/>
</dbReference>
<evidence type="ECO:0000256" key="3">
    <source>
        <dbReference type="ARBA" id="ARBA00022664"/>
    </source>
</evidence>
<dbReference type="OrthoDB" id="1924287at2759"/>
<comment type="subcellular location">
    <subcellularLocation>
        <location evidence="1">Nucleus</location>
    </subcellularLocation>
</comment>
<keyword evidence="3" id="KW-0507">mRNA processing</keyword>
<feature type="compositionally biased region" description="Low complexity" evidence="6">
    <location>
        <begin position="655"/>
        <end position="687"/>
    </location>
</feature>
<name>A0A4V1IYI1_9FUNG</name>
<dbReference type="Pfam" id="PF02847">
    <property type="entry name" value="MA3"/>
    <property type="match status" value="1"/>
</dbReference>
<evidence type="ECO:0000256" key="4">
    <source>
        <dbReference type="ARBA" id="ARBA00023187"/>
    </source>
</evidence>
<dbReference type="PANTHER" id="PTHR18034">
    <property type="entry name" value="CELL CYCLE CONTROL PROTEIN CWF22-RELATED"/>
    <property type="match status" value="1"/>
</dbReference>
<feature type="compositionally biased region" description="Basic and acidic residues" evidence="6">
    <location>
        <begin position="725"/>
        <end position="737"/>
    </location>
</feature>
<reference evidence="9" key="1">
    <citation type="journal article" date="2018" name="Nat. Microbiol.">
        <title>Leveraging single-cell genomics to expand the fungal tree of life.</title>
        <authorList>
            <person name="Ahrendt S.R."/>
            <person name="Quandt C.A."/>
            <person name="Ciobanu D."/>
            <person name="Clum A."/>
            <person name="Salamov A."/>
            <person name="Andreopoulos B."/>
            <person name="Cheng J.F."/>
            <person name="Woyke T."/>
            <person name="Pelin A."/>
            <person name="Henrissat B."/>
            <person name="Reynolds N.K."/>
            <person name="Benny G.L."/>
            <person name="Smith M.E."/>
            <person name="James T.Y."/>
            <person name="Grigoriev I.V."/>
        </authorList>
    </citation>
    <scope>NUCLEOTIDE SEQUENCE [LARGE SCALE GENOMIC DNA]</scope>
</reference>
<proteinExistence type="inferred from homology"/>
<evidence type="ECO:0000256" key="2">
    <source>
        <dbReference type="ARBA" id="ARBA00006856"/>
    </source>
</evidence>
<dbReference type="GO" id="GO:0003723">
    <property type="term" value="F:RNA binding"/>
    <property type="evidence" value="ECO:0007669"/>
    <property type="project" value="InterPro"/>
</dbReference>
<evidence type="ECO:0000313" key="9">
    <source>
        <dbReference type="Proteomes" id="UP000267251"/>
    </source>
</evidence>
<feature type="compositionally biased region" description="Basic and acidic residues" evidence="6">
    <location>
        <begin position="49"/>
        <end position="68"/>
    </location>
</feature>
<dbReference type="InterPro" id="IPR016024">
    <property type="entry name" value="ARM-type_fold"/>
</dbReference>
<evidence type="ECO:0000259" key="7">
    <source>
        <dbReference type="PROSITE" id="PS51366"/>
    </source>
</evidence>
<keyword evidence="9" id="KW-1185">Reference proteome</keyword>
<evidence type="ECO:0000313" key="8">
    <source>
        <dbReference type="EMBL" id="RKP14639.1"/>
    </source>
</evidence>
<feature type="compositionally biased region" description="Low complexity" evidence="6">
    <location>
        <begin position="702"/>
        <end position="712"/>
    </location>
</feature>
<gene>
    <name evidence="8" type="ORF">BJ684DRAFT_22488</name>
</gene>
<dbReference type="GO" id="GO:0071013">
    <property type="term" value="C:catalytic step 2 spliceosome"/>
    <property type="evidence" value="ECO:0007669"/>
    <property type="project" value="TreeGrafter"/>
</dbReference>
<dbReference type="InterPro" id="IPR050781">
    <property type="entry name" value="CWC22_splicing_factor"/>
</dbReference>
<sequence length="835" mass="94460">MEDPDLDIVDSLPEGKTFGTVQAVELPDPFLSPPGLDQDPVFDYNTDRKRERERQMRERVPHPDDMEKVPVPLDEQIRSMASTTRTGGVYIPRFRLRQMQAQITDKSSTEYQRIHWDNLKKQINGLVNKVNTDNIKEIIPELFSANLVRGQALFARSIMKAQSVALPFTPVYAALVAVVNSKFPAIGGLILSRLVIQFRRALRRNDKALCLSSTRFIAHLCNQLVAHEILALQILAILLKNHTDDSVEIAVGFTREVGAHLHDVVPKPFNVTFEWFRTLLHEATLEKRVQYMIEVLFQVRKEKFSKNPPIPEELDLVEEEDQETHTITLDDEDLEVKEGLGVFKYDPDFVKNEDQYNAIKRELLGEESDEEDASGGSEADSESSDGEGSSDEEGEEGGRAGVSTTGAIQDATGTDLVSLRRVIYLTIMSSANFEECTHKLLNLRLADADRPELCNMIIECCAQERTYTRFYGLIGERVCKVHRTWSDMFVDAFRRTYDTIHRYETNRLRNVAKFFSNLLAGDAIPWAKALSCIRLTEEDTTSASRIFIKILMQELGESMGLAKLNQKLKDPYEHVAYAGLFPTDDPRHTRFAINFFTSIGLGALTEELREHLKNLPKDSSSDASSILSSSTLDEEGERGRSRQRGRGRSARRRSQSCSSSGRSRSYSRSSRSASWSSRGSRSVGARSNNASLSPRRGKGAGRTRSISRSPPSSFLPPRRPSSPRGHSELRRYGRDRNPSLPPGGPREGRRMQEQVPYRSRYRSPPRRDGRSPRRSPIGNPRRRRFRSPRQSRGSRSPPPRALKEKELLRNGDYHGHHPSRPEHPIGQGRNDSPQG</sequence>
<feature type="compositionally biased region" description="Acidic residues" evidence="6">
    <location>
        <begin position="365"/>
        <end position="395"/>
    </location>
</feature>
<dbReference type="InterPro" id="IPR003891">
    <property type="entry name" value="Initiation_fac_eIF4g_MI"/>
</dbReference>
<dbReference type="InterPro" id="IPR003890">
    <property type="entry name" value="MIF4G-like_typ-3"/>
</dbReference>
<dbReference type="SMART" id="SM00543">
    <property type="entry name" value="MIF4G"/>
    <property type="match status" value="1"/>
</dbReference>
<dbReference type="SMART" id="SM00544">
    <property type="entry name" value="MA3"/>
    <property type="match status" value="1"/>
</dbReference>
<dbReference type="PROSITE" id="PS51366">
    <property type="entry name" value="MI"/>
    <property type="match status" value="1"/>
</dbReference>
<feature type="compositionally biased region" description="Basic residues" evidence="6">
    <location>
        <begin position="780"/>
        <end position="789"/>
    </location>
</feature>
<feature type="domain" description="MI" evidence="7">
    <location>
        <begin position="418"/>
        <end position="534"/>
    </location>
</feature>
<dbReference type="PANTHER" id="PTHR18034:SF3">
    <property type="entry name" value="PRE-MRNA-SPLICING FACTOR CWC22 HOMOLOG"/>
    <property type="match status" value="1"/>
</dbReference>
<feature type="compositionally biased region" description="Basic and acidic residues" evidence="6">
    <location>
        <begin position="801"/>
        <end position="823"/>
    </location>
</feature>
<dbReference type="GO" id="GO:0000398">
    <property type="term" value="P:mRNA splicing, via spliceosome"/>
    <property type="evidence" value="ECO:0007669"/>
    <property type="project" value="TreeGrafter"/>
</dbReference>
<accession>A0A4V1IYI1</accession>
<dbReference type="FunFam" id="1.25.40.180:FF:000004">
    <property type="entry name" value="pre-mRNA-splicing factor CWC22 homolog"/>
    <property type="match status" value="1"/>
</dbReference>
<feature type="compositionally biased region" description="Low complexity" evidence="6">
    <location>
        <begin position="621"/>
        <end position="630"/>
    </location>
</feature>
<protein>
    <recommendedName>
        <fullName evidence="7">MI domain-containing protein</fullName>
    </recommendedName>
</protein>
<dbReference type="Gene3D" id="1.25.40.180">
    <property type="match status" value="1"/>
</dbReference>
<evidence type="ECO:0000256" key="5">
    <source>
        <dbReference type="ARBA" id="ARBA00023242"/>
    </source>
</evidence>
<keyword evidence="5" id="KW-0539">Nucleus</keyword>
<organism evidence="8 9">
    <name type="scientific">Piptocephalis cylindrospora</name>
    <dbReference type="NCBI Taxonomy" id="1907219"/>
    <lineage>
        <taxon>Eukaryota</taxon>
        <taxon>Fungi</taxon>
        <taxon>Fungi incertae sedis</taxon>
        <taxon>Zoopagomycota</taxon>
        <taxon>Zoopagomycotina</taxon>
        <taxon>Zoopagomycetes</taxon>
        <taxon>Zoopagales</taxon>
        <taxon>Piptocephalidaceae</taxon>
        <taxon>Piptocephalis</taxon>
    </lineage>
</organism>
<comment type="similarity">
    <text evidence="2">Belongs to the CWC22 family.</text>
</comment>
<evidence type="ECO:0000256" key="1">
    <source>
        <dbReference type="ARBA" id="ARBA00004123"/>
    </source>
</evidence>
<dbReference type="Pfam" id="PF02854">
    <property type="entry name" value="MIF4G"/>
    <property type="match status" value="1"/>
</dbReference>
<dbReference type="AlphaFoldDB" id="A0A4V1IYI1"/>
<dbReference type="EMBL" id="KZ987809">
    <property type="protein sequence ID" value="RKP14639.1"/>
    <property type="molecule type" value="Genomic_DNA"/>
</dbReference>
<feature type="region of interest" description="Disordered" evidence="6">
    <location>
        <begin position="615"/>
        <end position="835"/>
    </location>
</feature>
<dbReference type="SUPFAM" id="SSF48371">
    <property type="entry name" value="ARM repeat"/>
    <property type="match status" value="1"/>
</dbReference>
<feature type="compositionally biased region" description="Basic residues" evidence="6">
    <location>
        <begin position="641"/>
        <end position="654"/>
    </location>
</feature>